<feature type="domain" description="TonB-dependent receptor plug" evidence="14">
    <location>
        <begin position="42"/>
        <end position="154"/>
    </location>
</feature>
<keyword evidence="6" id="KW-0406">Ion transport</keyword>
<dbReference type="PATRIC" id="fig|199.248.peg.1360"/>
<dbReference type="GO" id="GO:0015344">
    <property type="term" value="F:siderophore uptake transmembrane transporter activity"/>
    <property type="evidence" value="ECO:0007669"/>
    <property type="project" value="TreeGrafter"/>
</dbReference>
<evidence type="ECO:0000259" key="13">
    <source>
        <dbReference type="Pfam" id="PF00593"/>
    </source>
</evidence>
<dbReference type="CDD" id="cd01347">
    <property type="entry name" value="ligand_gated_channel"/>
    <property type="match status" value="1"/>
</dbReference>
<evidence type="ECO:0000256" key="12">
    <source>
        <dbReference type="SAM" id="SignalP"/>
    </source>
</evidence>
<evidence type="ECO:0000259" key="14">
    <source>
        <dbReference type="Pfam" id="PF07715"/>
    </source>
</evidence>
<keyword evidence="4 10" id="KW-0812">Transmembrane</keyword>
<evidence type="ECO:0000256" key="1">
    <source>
        <dbReference type="ARBA" id="ARBA00004571"/>
    </source>
</evidence>
<name>A0A0M4SI03_9BACT</name>
<evidence type="ECO:0000256" key="10">
    <source>
        <dbReference type="PROSITE-ProRule" id="PRU01360"/>
    </source>
</evidence>
<dbReference type="GO" id="GO:0044718">
    <property type="term" value="P:siderophore transmembrane transport"/>
    <property type="evidence" value="ECO:0007669"/>
    <property type="project" value="TreeGrafter"/>
</dbReference>
<keyword evidence="9 10" id="KW-0998">Cell outer membrane</keyword>
<dbReference type="Gene3D" id="2.170.130.10">
    <property type="entry name" value="TonB-dependent receptor, plug domain"/>
    <property type="match status" value="1"/>
</dbReference>
<evidence type="ECO:0000256" key="6">
    <source>
        <dbReference type="ARBA" id="ARBA00023065"/>
    </source>
</evidence>
<evidence type="ECO:0000256" key="8">
    <source>
        <dbReference type="ARBA" id="ARBA00023136"/>
    </source>
</evidence>
<keyword evidence="7 11" id="KW-0798">TonB box</keyword>
<dbReference type="Proteomes" id="UP000066049">
    <property type="component" value="Chromosome"/>
</dbReference>
<keyword evidence="3 10" id="KW-1134">Transmembrane beta strand</keyword>
<dbReference type="SUPFAM" id="SSF56935">
    <property type="entry name" value="Porins"/>
    <property type="match status" value="1"/>
</dbReference>
<dbReference type="InterPro" id="IPR012910">
    <property type="entry name" value="Plug_dom"/>
</dbReference>
<gene>
    <name evidence="15" type="ORF">CCON33237_1317</name>
</gene>
<dbReference type="Gene3D" id="2.40.170.20">
    <property type="entry name" value="TonB-dependent receptor, beta-barrel domain"/>
    <property type="match status" value="1"/>
</dbReference>
<dbReference type="GeneID" id="28662994"/>
<evidence type="ECO:0000313" key="15">
    <source>
        <dbReference type="EMBL" id="ALF47977.1"/>
    </source>
</evidence>
<reference evidence="16" key="1">
    <citation type="submission" date="2015-08" db="EMBL/GenBank/DDBJ databases">
        <title>Comparative genomics of the Campylobacter concisus group.</title>
        <authorList>
            <person name="Miller W.G."/>
            <person name="Yee E."/>
            <person name="Chapman M.H."/>
            <person name="Huynh S."/>
            <person name="Bono J.L."/>
            <person name="On S.L.W."/>
            <person name="St Leger J."/>
            <person name="Foster G."/>
            <person name="Parker C.T."/>
        </authorList>
    </citation>
    <scope>NUCLEOTIDE SEQUENCE [LARGE SCALE GENOMIC DNA]</scope>
    <source>
        <strain evidence="16">ATCC 33237</strain>
    </source>
</reference>
<dbReference type="InterPro" id="IPR039426">
    <property type="entry name" value="TonB-dep_rcpt-like"/>
</dbReference>
<comment type="similarity">
    <text evidence="10 11">Belongs to the TonB-dependent receptor family.</text>
</comment>
<evidence type="ECO:0000256" key="3">
    <source>
        <dbReference type="ARBA" id="ARBA00022452"/>
    </source>
</evidence>
<comment type="subcellular location">
    <subcellularLocation>
        <location evidence="1 10">Cell outer membrane</location>
        <topology evidence="1 10">Multi-pass membrane protein</topology>
    </subcellularLocation>
</comment>
<dbReference type="Pfam" id="PF07715">
    <property type="entry name" value="Plug"/>
    <property type="match status" value="1"/>
</dbReference>
<keyword evidence="15" id="KW-0675">Receptor</keyword>
<keyword evidence="5 12" id="KW-0732">Signal</keyword>
<dbReference type="Pfam" id="PF00593">
    <property type="entry name" value="TonB_dep_Rec_b-barrel"/>
    <property type="match status" value="1"/>
</dbReference>
<proteinExistence type="inferred from homology"/>
<evidence type="ECO:0000256" key="4">
    <source>
        <dbReference type="ARBA" id="ARBA00022692"/>
    </source>
</evidence>
<evidence type="ECO:0000256" key="7">
    <source>
        <dbReference type="ARBA" id="ARBA00023077"/>
    </source>
</evidence>
<keyword evidence="8 10" id="KW-0472">Membrane</keyword>
<accession>A0A0M4SI03</accession>
<organism evidence="15 16">
    <name type="scientific">Campylobacter concisus</name>
    <dbReference type="NCBI Taxonomy" id="199"/>
    <lineage>
        <taxon>Bacteria</taxon>
        <taxon>Pseudomonadati</taxon>
        <taxon>Campylobacterota</taxon>
        <taxon>Epsilonproteobacteria</taxon>
        <taxon>Campylobacterales</taxon>
        <taxon>Campylobacteraceae</taxon>
        <taxon>Campylobacter</taxon>
    </lineage>
</organism>
<evidence type="ECO:0000256" key="5">
    <source>
        <dbReference type="ARBA" id="ARBA00022729"/>
    </source>
</evidence>
<dbReference type="InterPro" id="IPR036942">
    <property type="entry name" value="Beta-barrel_TonB_sf"/>
</dbReference>
<feature type="domain" description="TonB-dependent receptor-like beta-barrel" evidence="13">
    <location>
        <begin position="209"/>
        <end position="618"/>
    </location>
</feature>
<evidence type="ECO:0000313" key="16">
    <source>
        <dbReference type="Proteomes" id="UP000066049"/>
    </source>
</evidence>
<dbReference type="PANTHER" id="PTHR30069:SF53">
    <property type="entry name" value="COLICIN I RECEPTOR-RELATED"/>
    <property type="match status" value="1"/>
</dbReference>
<dbReference type="RefSeq" id="WP_054196928.1">
    <property type="nucleotide sequence ID" value="NZ_CABMKQ010000012.1"/>
</dbReference>
<evidence type="ECO:0000256" key="2">
    <source>
        <dbReference type="ARBA" id="ARBA00022448"/>
    </source>
</evidence>
<dbReference type="PANTHER" id="PTHR30069">
    <property type="entry name" value="TONB-DEPENDENT OUTER MEMBRANE RECEPTOR"/>
    <property type="match status" value="1"/>
</dbReference>
<evidence type="ECO:0000256" key="11">
    <source>
        <dbReference type="RuleBase" id="RU003357"/>
    </source>
</evidence>
<dbReference type="PROSITE" id="PS52016">
    <property type="entry name" value="TONB_DEPENDENT_REC_3"/>
    <property type="match status" value="1"/>
</dbReference>
<dbReference type="InterPro" id="IPR000531">
    <property type="entry name" value="Beta-barrel_TonB"/>
</dbReference>
<evidence type="ECO:0000256" key="9">
    <source>
        <dbReference type="ARBA" id="ARBA00023237"/>
    </source>
</evidence>
<keyword evidence="2 10" id="KW-0813">Transport</keyword>
<protein>
    <submittedName>
        <fullName evidence="15">TonB-dependent receptor</fullName>
    </submittedName>
</protein>
<dbReference type="GO" id="GO:0009279">
    <property type="term" value="C:cell outer membrane"/>
    <property type="evidence" value="ECO:0007669"/>
    <property type="project" value="UniProtKB-SubCell"/>
</dbReference>
<feature type="chain" id="PRO_5005801869" evidence="12">
    <location>
        <begin position="22"/>
        <end position="648"/>
    </location>
</feature>
<dbReference type="InterPro" id="IPR037066">
    <property type="entry name" value="Plug_dom_sf"/>
</dbReference>
<dbReference type="EMBL" id="CP012541">
    <property type="protein sequence ID" value="ALF47977.1"/>
    <property type="molecule type" value="Genomic_DNA"/>
</dbReference>
<feature type="signal peptide" evidence="12">
    <location>
        <begin position="1"/>
        <end position="21"/>
    </location>
</feature>
<sequence length="648" mass="72469">MKSALKISICAAIFINLPLFANEDKVLPEVKVVSATGFEQNIKDAPATLSVITKEALEKKNHKDIESMTKDIPSLFGTTPEAANRRGISIRGFSPRFTKILVNGMPVPGDNAYKGLRSVGGSYSFIPPASAISRIEVIRGPMSSLYGSDALGGVINIITDEFSNEFGANLGSSYKFARNKNISGELYNSLYLHSGLIDDVLSVSVYGKNLNKSEDKISYANREQKDRNFGAKLFLKPNENNDLTLELARSDVKYKRTKGKTLSTGTNSVASERIKGDVINLSHEARLDNILLQSYLSYGKIKEIAQQNLTLKTLNFDTKGSYFTDNNAFTLGLNAKKEKLDEKATTADAANVNRYDYSVYAEDDYRLIKDFILSTGIRYNYDENYGSHVSPRIYGIYNLNDFFALKGGVSTGYATPDIKQRTQDLALPFAGGRGAQLGRSSLKPETSVSYEFGGVYNNNEGFETSLTGFYTSFKDMLSYRPICSRGSVCRHKGKIYPNGIWESINIGKAEIYGVELTNEWQVTNALRLNQSYVYTKSKQKDGPEAGKTLNNYPLHTFKFGANYELNRWLNFWSQINYYGRTKNSFNYANDMRAYVIADLGINYNVTKNFSLNLSVYNLFNEFFTTRSNGYDILIADGQKIELGFNLKF</sequence>
<dbReference type="AlphaFoldDB" id="A0A0M4SI03"/>
<dbReference type="KEGG" id="ccoc:CCON33237_1317"/>